<organism evidence="2 3">
    <name type="scientific">Actinidia rufa</name>
    <dbReference type="NCBI Taxonomy" id="165716"/>
    <lineage>
        <taxon>Eukaryota</taxon>
        <taxon>Viridiplantae</taxon>
        <taxon>Streptophyta</taxon>
        <taxon>Embryophyta</taxon>
        <taxon>Tracheophyta</taxon>
        <taxon>Spermatophyta</taxon>
        <taxon>Magnoliopsida</taxon>
        <taxon>eudicotyledons</taxon>
        <taxon>Gunneridae</taxon>
        <taxon>Pentapetalae</taxon>
        <taxon>asterids</taxon>
        <taxon>Ericales</taxon>
        <taxon>Actinidiaceae</taxon>
        <taxon>Actinidia</taxon>
    </lineage>
</organism>
<keyword evidence="3" id="KW-1185">Reference proteome</keyword>
<sequence>MAQFVINTKVPKGVSSLLTLWKGKNESIHNYNKRYWETYNEIEECSEELAVASNKLKLTPRERLWENLTLNPPFNLWDLMSQVKMFARLEDDVRQTEKIMRTPSKGEGQFKKEKENPIDFES</sequence>
<protein>
    <submittedName>
        <fullName evidence="2">Uncharacterized protein</fullName>
    </submittedName>
</protein>
<accession>A0A7J0DU41</accession>
<evidence type="ECO:0000256" key="1">
    <source>
        <dbReference type="SAM" id="MobiDB-lite"/>
    </source>
</evidence>
<name>A0A7J0DU41_9ERIC</name>
<dbReference type="AlphaFoldDB" id="A0A7J0DU41"/>
<evidence type="ECO:0000313" key="3">
    <source>
        <dbReference type="Proteomes" id="UP000585474"/>
    </source>
</evidence>
<dbReference type="Proteomes" id="UP000585474">
    <property type="component" value="Unassembled WGS sequence"/>
</dbReference>
<feature type="compositionally biased region" description="Basic and acidic residues" evidence="1">
    <location>
        <begin position="108"/>
        <end position="122"/>
    </location>
</feature>
<gene>
    <name evidence="2" type="ORF">Acr_00g0080070</name>
</gene>
<dbReference type="EMBL" id="BJWL01000400">
    <property type="protein sequence ID" value="GFS42483.1"/>
    <property type="molecule type" value="Genomic_DNA"/>
</dbReference>
<reference evidence="3" key="1">
    <citation type="submission" date="2019-07" db="EMBL/GenBank/DDBJ databases">
        <title>De Novo Assembly of kiwifruit Actinidia rufa.</title>
        <authorList>
            <person name="Sugita-Konishi S."/>
            <person name="Sato K."/>
            <person name="Mori E."/>
            <person name="Abe Y."/>
            <person name="Kisaki G."/>
            <person name="Hamano K."/>
            <person name="Suezawa K."/>
            <person name="Otani M."/>
            <person name="Fukuda T."/>
            <person name="Manabe T."/>
            <person name="Gomi K."/>
            <person name="Tabuchi M."/>
            <person name="Akimitsu K."/>
            <person name="Kataoka I."/>
        </authorList>
    </citation>
    <scope>NUCLEOTIDE SEQUENCE [LARGE SCALE GENOMIC DNA]</scope>
    <source>
        <strain evidence="3">cv. Fuchu</strain>
    </source>
</reference>
<evidence type="ECO:0000313" key="2">
    <source>
        <dbReference type="EMBL" id="GFS42483.1"/>
    </source>
</evidence>
<comment type="caution">
    <text evidence="2">The sequence shown here is derived from an EMBL/GenBank/DDBJ whole genome shotgun (WGS) entry which is preliminary data.</text>
</comment>
<proteinExistence type="predicted"/>
<dbReference type="OrthoDB" id="1685975at2759"/>
<feature type="region of interest" description="Disordered" evidence="1">
    <location>
        <begin position="101"/>
        <end position="122"/>
    </location>
</feature>